<dbReference type="Proteomes" id="UP000283077">
    <property type="component" value="Unassembled WGS sequence"/>
</dbReference>
<evidence type="ECO:0000256" key="1">
    <source>
        <dbReference type="SAM" id="SignalP"/>
    </source>
</evidence>
<evidence type="ECO:0000313" key="2">
    <source>
        <dbReference type="EMBL" id="RVU31232.1"/>
    </source>
</evidence>
<evidence type="ECO:0000313" key="3">
    <source>
        <dbReference type="Proteomes" id="UP000283077"/>
    </source>
</evidence>
<dbReference type="OrthoDB" id="6388492at2"/>
<name>A0A437Q9I2_9GAMM</name>
<comment type="caution">
    <text evidence="2">The sequence shown here is derived from an EMBL/GenBank/DDBJ whole genome shotgun (WGS) entry which is preliminary data.</text>
</comment>
<organism evidence="2 3">
    <name type="scientific">Rheinheimera riviphila</name>
    <dbReference type="NCBI Taxonomy" id="1834037"/>
    <lineage>
        <taxon>Bacteria</taxon>
        <taxon>Pseudomonadati</taxon>
        <taxon>Pseudomonadota</taxon>
        <taxon>Gammaproteobacteria</taxon>
        <taxon>Chromatiales</taxon>
        <taxon>Chromatiaceae</taxon>
        <taxon>Rheinheimera</taxon>
    </lineage>
</organism>
<reference evidence="2 3" key="1">
    <citation type="submission" date="2019-01" db="EMBL/GenBank/DDBJ databases">
        <authorList>
            <person name="Chen W.-M."/>
        </authorList>
    </citation>
    <scope>NUCLEOTIDE SEQUENCE [LARGE SCALE GENOMIC DNA]</scope>
    <source>
        <strain evidence="2 3">KYPC3</strain>
    </source>
</reference>
<feature type="chain" id="PRO_5019084925" description="DUF3718 domain-containing protein" evidence="1">
    <location>
        <begin position="20"/>
        <end position="153"/>
    </location>
</feature>
<sequence length="153" mass="16846">MKKLTTLLICSIFTLPVLAQETQLVNADASIFSEICIAAATSDAELKQKAMQYKFGEVELANFTCNGLSLEKFAKKFKQSAGENSTKVAVFAFDKKMENVETEICVAAATSNEAFAALQNTLSKPKQFYSDVNCNDVPLQLFAKKHGNKEFKL</sequence>
<keyword evidence="3" id="KW-1185">Reference proteome</keyword>
<keyword evidence="1" id="KW-0732">Signal</keyword>
<accession>A0A437Q9I2</accession>
<evidence type="ECO:0008006" key="4">
    <source>
        <dbReference type="Google" id="ProtNLM"/>
    </source>
</evidence>
<feature type="signal peptide" evidence="1">
    <location>
        <begin position="1"/>
        <end position="19"/>
    </location>
</feature>
<proteinExistence type="predicted"/>
<dbReference type="RefSeq" id="WP_127701412.1">
    <property type="nucleotide sequence ID" value="NZ_SACS01000042.1"/>
</dbReference>
<dbReference type="EMBL" id="SACS01000042">
    <property type="protein sequence ID" value="RVU31232.1"/>
    <property type="molecule type" value="Genomic_DNA"/>
</dbReference>
<dbReference type="AlphaFoldDB" id="A0A437Q9I2"/>
<protein>
    <recommendedName>
        <fullName evidence="4">DUF3718 domain-containing protein</fullName>
    </recommendedName>
</protein>
<gene>
    <name evidence="2" type="ORF">EOE67_20240</name>
</gene>